<feature type="transmembrane region" description="Helical" evidence="1">
    <location>
        <begin position="24"/>
        <end position="44"/>
    </location>
</feature>
<dbReference type="AlphaFoldDB" id="A0A2P2NJL8"/>
<protein>
    <submittedName>
        <fullName evidence="2">Uncharacterized protein</fullName>
    </submittedName>
</protein>
<keyword evidence="1" id="KW-0472">Membrane</keyword>
<proteinExistence type="predicted"/>
<reference evidence="2" key="1">
    <citation type="submission" date="2018-02" db="EMBL/GenBank/DDBJ databases">
        <title>Rhizophora mucronata_Transcriptome.</title>
        <authorList>
            <person name="Meera S.P."/>
            <person name="Sreeshan A."/>
            <person name="Augustine A."/>
        </authorList>
    </citation>
    <scope>NUCLEOTIDE SEQUENCE</scope>
    <source>
        <tissue evidence="2">Leaf</tissue>
    </source>
</reference>
<sequence length="72" mass="6719">MARALSLAGYAGNASNMVGGSGGLLLLCMVVVSLSIISTVMFACGDNGSSSPSKPKQGGGCGTGCGAGCGGC</sequence>
<dbReference type="PANTHER" id="PTHR37199">
    <property type="entry name" value="TRANSMEMBRANE PROTEIN"/>
    <property type="match status" value="1"/>
</dbReference>
<organism evidence="2">
    <name type="scientific">Rhizophora mucronata</name>
    <name type="common">Asiatic mangrove</name>
    <dbReference type="NCBI Taxonomy" id="61149"/>
    <lineage>
        <taxon>Eukaryota</taxon>
        <taxon>Viridiplantae</taxon>
        <taxon>Streptophyta</taxon>
        <taxon>Embryophyta</taxon>
        <taxon>Tracheophyta</taxon>
        <taxon>Spermatophyta</taxon>
        <taxon>Magnoliopsida</taxon>
        <taxon>eudicotyledons</taxon>
        <taxon>Gunneridae</taxon>
        <taxon>Pentapetalae</taxon>
        <taxon>rosids</taxon>
        <taxon>fabids</taxon>
        <taxon>Malpighiales</taxon>
        <taxon>Rhizophoraceae</taxon>
        <taxon>Rhizophora</taxon>
    </lineage>
</organism>
<dbReference type="PANTHER" id="PTHR37199:SF5">
    <property type="entry name" value="TRANSMEMBRANE PROTEIN"/>
    <property type="match status" value="1"/>
</dbReference>
<keyword evidence="1" id="KW-0812">Transmembrane</keyword>
<evidence type="ECO:0000313" key="2">
    <source>
        <dbReference type="EMBL" id="MBX42657.1"/>
    </source>
</evidence>
<keyword evidence="1" id="KW-1133">Transmembrane helix</keyword>
<dbReference type="EMBL" id="GGEC01062173">
    <property type="protein sequence ID" value="MBX42657.1"/>
    <property type="molecule type" value="Transcribed_RNA"/>
</dbReference>
<accession>A0A2P2NJL8</accession>
<name>A0A2P2NJL8_RHIMU</name>
<evidence type="ECO:0000256" key="1">
    <source>
        <dbReference type="SAM" id="Phobius"/>
    </source>
</evidence>